<feature type="domain" description="Aldehyde oxidase/xanthine dehydrogenase a/b hammerhead" evidence="3">
    <location>
        <begin position="25"/>
        <end position="136"/>
    </location>
</feature>
<dbReference type="AlphaFoldDB" id="A0A381VUU9"/>
<dbReference type="GO" id="GO:0016491">
    <property type="term" value="F:oxidoreductase activity"/>
    <property type="evidence" value="ECO:0007669"/>
    <property type="project" value="UniProtKB-KW"/>
</dbReference>
<dbReference type="GO" id="GO:0005506">
    <property type="term" value="F:iron ion binding"/>
    <property type="evidence" value="ECO:0007669"/>
    <property type="project" value="InterPro"/>
</dbReference>
<dbReference type="InterPro" id="IPR037165">
    <property type="entry name" value="AldOxase/xan_DH_Mopterin-bd_sf"/>
</dbReference>
<dbReference type="PANTHER" id="PTHR11908">
    <property type="entry name" value="XANTHINE DEHYDROGENASE"/>
    <property type="match status" value="1"/>
</dbReference>
<dbReference type="SUPFAM" id="SSF54665">
    <property type="entry name" value="CO dehydrogenase molybdoprotein N-domain-like"/>
    <property type="match status" value="1"/>
</dbReference>
<dbReference type="InterPro" id="IPR008274">
    <property type="entry name" value="AldOxase/xan_DH_MoCoBD1"/>
</dbReference>
<dbReference type="Pfam" id="PF02738">
    <property type="entry name" value="MoCoBD_1"/>
    <property type="match status" value="1"/>
</dbReference>
<gene>
    <name evidence="4" type="ORF">METZ01_LOCUS96241</name>
</gene>
<sequence>MAASPVLPKLVGQRVKRREDPRLIQGLGTYVDDMKIVDMQHVAFKRSDVAHGRIRSLDTSAAESMPGVKAVLSGAQIAEFVGPMPIGTPFPSPDHHAVAVDAVRYVGEAVAVVVATDRYVARDAADAIVVDYEVLPAVVDVEQAMTGQPAQVHADFENNLAVALVPSGTGVSADLKTIDDSAIDKAFADAEVVVSQRMLNQRLAPTAMEPRGVVAHYEPGKDTMTIWSSTQNPHILRSFIAAMNGMGQDQVRAIAPEVGGGFGAKINIYAEEYVVAGLSKRFGLPLKWTEDRSEAFLATTHGRDILGYIDIAATRDGKVLGMKLRLIADIGAYNMLLTAAIPTLTMMMANATYDIPAIRTTLTEVFTNKTPTDAYRGAGRPEATYFVERGMDMLARELGMDPAELRRKNFIQPDQFPYATQMGAVYDSGDYGKALDRALENASWDELKQQRDAAQAEGRLVGLGLAMYVEVCGLGPSSSLPTGGWEHSQVTVERDGRISATTGASPHGQGNETTFGQMLADQFGVPLEHITIHHGDTGVVKQGIGTFGSRSQAVGGTAIHLAGAKVKEKMAKYAAALIEANEDDLVFEDGRISVKGAPDSGKTFAEIAAYAYVPVPLPEGLTPGLSEEAFFEPANNTYPFGCHIALMEIDRETGEPTLLRLVAVDDAGNLINPLIVEGQVHGGLAQGIGQAMIEEVRYGEDGQPLTGSFMDYAVPRASDLPRFEMDSTVTPTPVNPLGAKGVGEAGTLGSTPCVVSAAVDALSQFGVTHIDMMLRPEKLWQIIHGGQS</sequence>
<name>A0A381VUU9_9ZZZZ</name>
<dbReference type="Pfam" id="PF01315">
    <property type="entry name" value="Ald_Xan_dh_C"/>
    <property type="match status" value="1"/>
</dbReference>
<dbReference type="InterPro" id="IPR046867">
    <property type="entry name" value="AldOxase/xan_DH_MoCoBD2"/>
</dbReference>
<dbReference type="Gene3D" id="3.30.365.10">
    <property type="entry name" value="Aldehyde oxidase/xanthine dehydrogenase, molybdopterin binding domain"/>
    <property type="match status" value="4"/>
</dbReference>
<proteinExistence type="predicted"/>
<keyword evidence="2" id="KW-0560">Oxidoreductase</keyword>
<evidence type="ECO:0000256" key="2">
    <source>
        <dbReference type="ARBA" id="ARBA00023002"/>
    </source>
</evidence>
<keyword evidence="1" id="KW-0500">Molybdenum</keyword>
<dbReference type="Gene3D" id="3.90.1170.50">
    <property type="entry name" value="Aldehyde oxidase/xanthine dehydrogenase, a/b hammerhead"/>
    <property type="match status" value="1"/>
</dbReference>
<dbReference type="InterPro" id="IPR000674">
    <property type="entry name" value="Ald_Oxase/Xan_DH_a/b"/>
</dbReference>
<dbReference type="SMART" id="SM01008">
    <property type="entry name" value="Ald_Xan_dh_C"/>
    <property type="match status" value="1"/>
</dbReference>
<organism evidence="4">
    <name type="scientific">marine metagenome</name>
    <dbReference type="NCBI Taxonomy" id="408172"/>
    <lineage>
        <taxon>unclassified sequences</taxon>
        <taxon>metagenomes</taxon>
        <taxon>ecological metagenomes</taxon>
    </lineage>
</organism>
<dbReference type="EMBL" id="UINC01009685">
    <property type="protein sequence ID" value="SVA43387.1"/>
    <property type="molecule type" value="Genomic_DNA"/>
</dbReference>
<accession>A0A381VUU9</accession>
<evidence type="ECO:0000313" key="4">
    <source>
        <dbReference type="EMBL" id="SVA43387.1"/>
    </source>
</evidence>
<dbReference type="SUPFAM" id="SSF56003">
    <property type="entry name" value="Molybdenum cofactor-binding domain"/>
    <property type="match status" value="1"/>
</dbReference>
<protein>
    <recommendedName>
        <fullName evidence="3">Aldehyde oxidase/xanthine dehydrogenase a/b hammerhead domain-containing protein</fullName>
    </recommendedName>
</protein>
<dbReference type="InterPro" id="IPR036856">
    <property type="entry name" value="Ald_Oxase/Xan_DH_a/b_sf"/>
</dbReference>
<dbReference type="InterPro" id="IPR016208">
    <property type="entry name" value="Ald_Oxase/xanthine_DH-like"/>
</dbReference>
<dbReference type="Pfam" id="PF20256">
    <property type="entry name" value="MoCoBD_2"/>
    <property type="match status" value="1"/>
</dbReference>
<evidence type="ECO:0000256" key="1">
    <source>
        <dbReference type="ARBA" id="ARBA00022505"/>
    </source>
</evidence>
<dbReference type="PANTHER" id="PTHR11908:SF132">
    <property type="entry name" value="ALDEHYDE OXIDASE 1-RELATED"/>
    <property type="match status" value="1"/>
</dbReference>
<reference evidence="4" key="1">
    <citation type="submission" date="2018-05" db="EMBL/GenBank/DDBJ databases">
        <authorList>
            <person name="Lanie J.A."/>
            <person name="Ng W.-L."/>
            <person name="Kazmierczak K.M."/>
            <person name="Andrzejewski T.M."/>
            <person name="Davidsen T.M."/>
            <person name="Wayne K.J."/>
            <person name="Tettelin H."/>
            <person name="Glass J.I."/>
            <person name="Rusch D."/>
            <person name="Podicherti R."/>
            <person name="Tsui H.-C.T."/>
            <person name="Winkler M.E."/>
        </authorList>
    </citation>
    <scope>NUCLEOTIDE SEQUENCE</scope>
</reference>
<evidence type="ECO:0000259" key="3">
    <source>
        <dbReference type="SMART" id="SM01008"/>
    </source>
</evidence>